<evidence type="ECO:0000313" key="2">
    <source>
        <dbReference type="Proteomes" id="UP000192997"/>
    </source>
</evidence>
<proteinExistence type="predicted"/>
<sequence length="61" mass="7132">MAGFAYNFTFWRTLPVDIVLSTSVYSIQNQPTQIKGYYYLGLFRPSLYYFCTIALSKLFGR</sequence>
<dbReference type="AlphaFoldDB" id="A0A1X4GIK2"/>
<dbReference type="Proteomes" id="UP000192997">
    <property type="component" value="Unassembled WGS sequence"/>
</dbReference>
<organism evidence="1 2">
    <name type="scientific">Cylindrospermopsis raciborskii CENA303</name>
    <dbReference type="NCBI Taxonomy" id="1170769"/>
    <lineage>
        <taxon>Bacteria</taxon>
        <taxon>Bacillati</taxon>
        <taxon>Cyanobacteriota</taxon>
        <taxon>Cyanophyceae</taxon>
        <taxon>Nostocales</taxon>
        <taxon>Aphanizomenonaceae</taxon>
        <taxon>Cylindrospermopsis</taxon>
    </lineage>
</organism>
<reference evidence="2" key="1">
    <citation type="submission" date="2017-04" db="EMBL/GenBank/DDBJ databases">
        <authorList>
            <person name="Abreu V.A."/>
            <person name="Popin R.V."/>
            <person name="Rigonato J."/>
            <person name="Andreote A.P."/>
            <person name="Schaker P.C."/>
            <person name="Hoff-Risseti C."/>
            <person name="Alvarenga D.O."/>
            <person name="Varani A.M."/>
            <person name="Fiore M.F."/>
        </authorList>
    </citation>
    <scope>NUCLEOTIDE SEQUENCE [LARGE SCALE GENOMIC DNA]</scope>
    <source>
        <strain evidence="2">CENA303</strain>
    </source>
</reference>
<evidence type="ECO:0000313" key="1">
    <source>
        <dbReference type="EMBL" id="OSO97011.1"/>
    </source>
</evidence>
<name>A0A1X4GIK2_9CYAN</name>
<dbReference type="EMBL" id="NBYN01000006">
    <property type="protein sequence ID" value="OSO97011.1"/>
    <property type="molecule type" value="Genomic_DNA"/>
</dbReference>
<protein>
    <submittedName>
        <fullName evidence="1">Uncharacterized protein</fullName>
    </submittedName>
</protein>
<comment type="caution">
    <text evidence="1">The sequence shown here is derived from an EMBL/GenBank/DDBJ whole genome shotgun (WGS) entry which is preliminary data.</text>
</comment>
<accession>A0A1X4GIK2</accession>
<gene>
    <name evidence="1" type="ORF">B7O87_01785</name>
</gene>